<accession>A0ACC0R8Y5</accession>
<evidence type="ECO:0000313" key="1">
    <source>
        <dbReference type="EMBL" id="KAI8675691.1"/>
    </source>
</evidence>
<organism evidence="1 2">
    <name type="scientific">Fusarium keratoplasticum</name>
    <dbReference type="NCBI Taxonomy" id="1328300"/>
    <lineage>
        <taxon>Eukaryota</taxon>
        <taxon>Fungi</taxon>
        <taxon>Dikarya</taxon>
        <taxon>Ascomycota</taxon>
        <taxon>Pezizomycotina</taxon>
        <taxon>Sordariomycetes</taxon>
        <taxon>Hypocreomycetidae</taxon>
        <taxon>Hypocreales</taxon>
        <taxon>Nectriaceae</taxon>
        <taxon>Fusarium</taxon>
        <taxon>Fusarium solani species complex</taxon>
    </lineage>
</organism>
<comment type="caution">
    <text evidence="1">The sequence shown here is derived from an EMBL/GenBank/DDBJ whole genome shotgun (WGS) entry which is preliminary data.</text>
</comment>
<reference evidence="1" key="1">
    <citation type="submission" date="2022-06" db="EMBL/GenBank/DDBJ databases">
        <title>Fusarium solani species complex genomes reveal bases of compartmentalisation and animal pathogenesis.</title>
        <authorList>
            <person name="Tsai I.J."/>
        </authorList>
    </citation>
    <scope>NUCLEOTIDE SEQUENCE</scope>
    <source>
        <strain evidence="1">Fu6.1</strain>
    </source>
</reference>
<evidence type="ECO:0000313" key="2">
    <source>
        <dbReference type="Proteomes" id="UP001065298"/>
    </source>
</evidence>
<dbReference type="Proteomes" id="UP001065298">
    <property type="component" value="Chromosome 3"/>
</dbReference>
<gene>
    <name evidence="1" type="ORF">NCS57_00470900</name>
</gene>
<proteinExistence type="predicted"/>
<dbReference type="EMBL" id="CM046505">
    <property type="protein sequence ID" value="KAI8675691.1"/>
    <property type="molecule type" value="Genomic_DNA"/>
</dbReference>
<keyword evidence="2" id="KW-1185">Reference proteome</keyword>
<protein>
    <submittedName>
        <fullName evidence="1">Abhydrolase-3 domain-containing protein</fullName>
    </submittedName>
</protein>
<sequence>MDQNTPDERDPTLQAAIDLRPFPGFPFEPENRGDRRRHLDGVSHLLPAPRPIPEVVEGELIVEARDGYPIKTKFYRPASGGEEKRPLVILFHEGGWVMGDSTDEDSNARVFASDLGCVVLNPEYRLAPEFPFPTGVLDCWDVLKWATQAPLGAEPSLGFIIGGSSAGANITAVLAHLAIKENLQPPITGQWLCVPYLLPPELVPERYRDSYQSMWTNRVDPVLPPLLDGPSDKTTGFISTMIKADAYSPLFSPFAKEWYPGPDGTRRPPKTFFQVAGLDPLRDHALVYQKVLEEEWHVPTRLDLYERHGHMFWANWPQIERSKDYWRDMVDGMRWLLDDESAS</sequence>
<name>A0ACC0R8Y5_9HYPO</name>